<dbReference type="PANTHER" id="PTHR32227">
    <property type="entry name" value="GLUCAN ENDO-1,3-BETA-GLUCOSIDASE BG1-RELATED-RELATED"/>
    <property type="match status" value="1"/>
</dbReference>
<protein>
    <recommendedName>
        <fullName evidence="3">glucan endo-1,3-beta-D-glucosidase</fullName>
        <ecNumber evidence="3">3.2.1.39</ecNumber>
    </recommendedName>
    <alternativeName>
        <fullName evidence="6">(1-&gt;3)-beta-glucan endohydrolase</fullName>
    </alternativeName>
    <alternativeName>
        <fullName evidence="7">Beta-1,3-endoglucanase</fullName>
    </alternativeName>
</protein>
<evidence type="ECO:0000256" key="10">
    <source>
        <dbReference type="SAM" id="SignalP"/>
    </source>
</evidence>
<comment type="caution">
    <text evidence="11">The sequence shown here is derived from an EMBL/GenBank/DDBJ whole genome shotgun (WGS) entry which is preliminary data.</text>
</comment>
<dbReference type="InterPro" id="IPR044965">
    <property type="entry name" value="Glyco_hydro_17_plant"/>
</dbReference>
<evidence type="ECO:0000256" key="8">
    <source>
        <dbReference type="RuleBase" id="RU004335"/>
    </source>
</evidence>
<dbReference type="InterPro" id="IPR000490">
    <property type="entry name" value="Glyco_hydro_17"/>
</dbReference>
<evidence type="ECO:0000256" key="5">
    <source>
        <dbReference type="ARBA" id="ARBA00023295"/>
    </source>
</evidence>
<dbReference type="PROSITE" id="PS00587">
    <property type="entry name" value="GLYCOSYL_HYDROL_F17"/>
    <property type="match status" value="1"/>
</dbReference>
<dbReference type="EC" id="3.2.1.39" evidence="3"/>
<keyword evidence="10" id="KW-0732">Signal</keyword>
<keyword evidence="4 9" id="KW-0378">Hydrolase</keyword>
<evidence type="ECO:0000256" key="7">
    <source>
        <dbReference type="ARBA" id="ARBA00033417"/>
    </source>
</evidence>
<evidence type="ECO:0000313" key="11">
    <source>
        <dbReference type="EMBL" id="KAJ4839608.1"/>
    </source>
</evidence>
<name>A0A9Q0JFB9_9ROSI</name>
<feature type="chain" id="PRO_5040205490" description="glucan endo-1,3-beta-D-glucosidase" evidence="10">
    <location>
        <begin position="30"/>
        <end position="345"/>
    </location>
</feature>
<dbReference type="AlphaFoldDB" id="A0A9Q0JFB9"/>
<organism evidence="11 12">
    <name type="scientific">Turnera subulata</name>
    <dbReference type="NCBI Taxonomy" id="218843"/>
    <lineage>
        <taxon>Eukaryota</taxon>
        <taxon>Viridiplantae</taxon>
        <taxon>Streptophyta</taxon>
        <taxon>Embryophyta</taxon>
        <taxon>Tracheophyta</taxon>
        <taxon>Spermatophyta</taxon>
        <taxon>Magnoliopsida</taxon>
        <taxon>eudicotyledons</taxon>
        <taxon>Gunneridae</taxon>
        <taxon>Pentapetalae</taxon>
        <taxon>rosids</taxon>
        <taxon>fabids</taxon>
        <taxon>Malpighiales</taxon>
        <taxon>Passifloraceae</taxon>
        <taxon>Turnera</taxon>
    </lineage>
</organism>
<dbReference type="GO" id="GO:0005975">
    <property type="term" value="P:carbohydrate metabolic process"/>
    <property type="evidence" value="ECO:0007669"/>
    <property type="project" value="InterPro"/>
</dbReference>
<dbReference type="Proteomes" id="UP001141552">
    <property type="component" value="Unassembled WGS sequence"/>
</dbReference>
<dbReference type="GO" id="GO:0042973">
    <property type="term" value="F:glucan endo-1,3-beta-D-glucosidase activity"/>
    <property type="evidence" value="ECO:0007669"/>
    <property type="project" value="UniProtKB-EC"/>
</dbReference>
<dbReference type="OrthoDB" id="941679at2759"/>
<dbReference type="EMBL" id="JAKUCV010003266">
    <property type="protein sequence ID" value="KAJ4839608.1"/>
    <property type="molecule type" value="Genomic_DNA"/>
</dbReference>
<feature type="signal peptide" evidence="10">
    <location>
        <begin position="1"/>
        <end position="29"/>
    </location>
</feature>
<evidence type="ECO:0000256" key="9">
    <source>
        <dbReference type="RuleBase" id="RU004336"/>
    </source>
</evidence>
<evidence type="ECO:0000256" key="3">
    <source>
        <dbReference type="ARBA" id="ARBA00012780"/>
    </source>
</evidence>
<sequence length="345" mass="37027">MSLCGGSRPRTSIMATVLLIGLLMSALEARGSQVGVCNGRIGDNLPSEQDTVNLFNSNGITRMRIYDPNQATLQALRGTNIELMLGVANQNLEALANDQQAATSWVQANVMAFPDVKFRFIAVGNEVRENDPLAPFVVPAMQNIYAALRNANLNINVSTAIDMSLLGVSYPPSAGAFTESSAPYLGKIVGFLASTGAPLLANMYTYFSYIGNTKDIPLDYALINKGSATPVQDGPLTYTNLYDATLDALYTAVEKAGGANVEIVVSETGWPSEGDPSATVGNAAAYLGNLINHVSNNGTPKRPARTIETYLFAMFDENQKVGGETERHYGLFSPNQQPKYPIQIR</sequence>
<dbReference type="InterPro" id="IPR017853">
    <property type="entry name" value="GH"/>
</dbReference>
<accession>A0A9Q0JFB9</accession>
<dbReference type="SUPFAM" id="SSF51445">
    <property type="entry name" value="(Trans)glycosidases"/>
    <property type="match status" value="1"/>
</dbReference>
<evidence type="ECO:0000256" key="6">
    <source>
        <dbReference type="ARBA" id="ARBA00033335"/>
    </source>
</evidence>
<evidence type="ECO:0000256" key="1">
    <source>
        <dbReference type="ARBA" id="ARBA00000382"/>
    </source>
</evidence>
<dbReference type="Gene3D" id="3.20.20.80">
    <property type="entry name" value="Glycosidases"/>
    <property type="match status" value="1"/>
</dbReference>
<keyword evidence="5 9" id="KW-0326">Glycosidase</keyword>
<proteinExistence type="inferred from homology"/>
<reference evidence="11" key="1">
    <citation type="submission" date="2022-02" db="EMBL/GenBank/DDBJ databases">
        <authorList>
            <person name="Henning P.M."/>
            <person name="McCubbin A.G."/>
            <person name="Shore J.S."/>
        </authorList>
    </citation>
    <scope>NUCLEOTIDE SEQUENCE</scope>
    <source>
        <strain evidence="11">F60SS</strain>
        <tissue evidence="11">Leaves</tissue>
    </source>
</reference>
<dbReference type="Pfam" id="PF00332">
    <property type="entry name" value="Glyco_hydro_17"/>
    <property type="match status" value="1"/>
</dbReference>
<dbReference type="FunFam" id="3.20.20.80:FF:000010">
    <property type="entry name" value="glucan endo-1,3-beta-glucosidase, basic"/>
    <property type="match status" value="1"/>
</dbReference>
<evidence type="ECO:0000256" key="4">
    <source>
        <dbReference type="ARBA" id="ARBA00022801"/>
    </source>
</evidence>
<evidence type="ECO:0000313" key="12">
    <source>
        <dbReference type="Proteomes" id="UP001141552"/>
    </source>
</evidence>
<gene>
    <name evidence="11" type="ORF">Tsubulata_029636</name>
</gene>
<evidence type="ECO:0000256" key="2">
    <source>
        <dbReference type="ARBA" id="ARBA00008773"/>
    </source>
</evidence>
<keyword evidence="12" id="KW-1185">Reference proteome</keyword>
<reference evidence="11" key="2">
    <citation type="journal article" date="2023" name="Plants (Basel)">
        <title>Annotation of the Turnera subulata (Passifloraceae) Draft Genome Reveals the S-Locus Evolved after the Divergence of Turneroideae from Passifloroideae in a Stepwise Manner.</title>
        <authorList>
            <person name="Henning P.M."/>
            <person name="Roalson E.H."/>
            <person name="Mir W."/>
            <person name="McCubbin A.G."/>
            <person name="Shore J.S."/>
        </authorList>
    </citation>
    <scope>NUCLEOTIDE SEQUENCE</scope>
    <source>
        <strain evidence="11">F60SS</strain>
    </source>
</reference>
<comment type="similarity">
    <text evidence="2 8">Belongs to the glycosyl hydrolase 17 family.</text>
</comment>
<comment type="catalytic activity">
    <reaction evidence="1">
        <text>Hydrolysis of (1-&gt;3)-beta-D-glucosidic linkages in (1-&gt;3)-beta-D-glucans.</text>
        <dbReference type="EC" id="3.2.1.39"/>
    </reaction>
</comment>